<evidence type="ECO:0000313" key="2">
    <source>
        <dbReference type="Proteomes" id="UP000766486"/>
    </source>
</evidence>
<keyword evidence="2" id="KW-1185">Reference proteome</keyword>
<sequence length="348" mass="38945">MKTEGTKDVAASLQWPLRPVLTSLNGDHSWLFSFPRPEKDGHHQHFYHVAFEPWLFGGTTEIAEWLVHLSLEKDAAIPSGDAVQEVATDIERIAARLAEAHGSGTRPVQEKRGDEYIGPIDAIAVLFDGPDHLHRKSLETFDKRIPLVASKEASDKIKAWSYFESISVIADWDNSAETWQSMRPPSSPLPSWLTTFKIPGEGILNFVGVFIWSHTLPSGEEVHEAILESPHGTQTLESETSGIQTFLRMTPAFKPLALLHGLKESFTTRWWRTTHGAEAGLKLYRKSGSNYWILSHNSALGYNGLVMWSMVWDVKRTLDWALGREEEATKSADVNFVDVGNGNSFVLV</sequence>
<proteinExistence type="predicted"/>
<name>A0ABY6U643_BIOOC</name>
<dbReference type="Proteomes" id="UP000766486">
    <property type="component" value="Unassembled WGS sequence"/>
</dbReference>
<reference evidence="1 2" key="1">
    <citation type="submission" date="2019-06" db="EMBL/GenBank/DDBJ databases">
        <authorList>
            <person name="Broberg M."/>
        </authorList>
    </citation>
    <scope>NUCLEOTIDE SEQUENCE [LARGE SCALE GENOMIC DNA]</scope>
</reference>
<protein>
    <submittedName>
        <fullName evidence="1">Uncharacterized protein</fullName>
    </submittedName>
</protein>
<organism evidence="1 2">
    <name type="scientific">Bionectria ochroleuca</name>
    <name type="common">Gliocladium roseum</name>
    <dbReference type="NCBI Taxonomy" id="29856"/>
    <lineage>
        <taxon>Eukaryota</taxon>
        <taxon>Fungi</taxon>
        <taxon>Dikarya</taxon>
        <taxon>Ascomycota</taxon>
        <taxon>Pezizomycotina</taxon>
        <taxon>Sordariomycetes</taxon>
        <taxon>Hypocreomycetidae</taxon>
        <taxon>Hypocreales</taxon>
        <taxon>Bionectriaceae</taxon>
        <taxon>Clonostachys</taxon>
    </lineage>
</organism>
<dbReference type="EMBL" id="CABFNS010000753">
    <property type="protein sequence ID" value="VUC26574.1"/>
    <property type="molecule type" value="Genomic_DNA"/>
</dbReference>
<dbReference type="PANTHER" id="PTHR36142">
    <property type="entry name" value="METALLO-HYDROLASE/OXIDOREDUCTASE SUPERFAMILY PROTEIN"/>
    <property type="match status" value="1"/>
</dbReference>
<comment type="caution">
    <text evidence="1">The sequence shown here is derived from an EMBL/GenBank/DDBJ whole genome shotgun (WGS) entry which is preliminary data.</text>
</comment>
<accession>A0ABY6U643</accession>
<evidence type="ECO:0000313" key="1">
    <source>
        <dbReference type="EMBL" id="VUC26574.1"/>
    </source>
</evidence>
<gene>
    <name evidence="1" type="ORF">CLO192961_LOCUS192631</name>
</gene>
<dbReference type="PANTHER" id="PTHR36142:SF2">
    <property type="entry name" value="METALLO-HYDROLASE_OXIDOREDUCTASE SUPERFAMILY PROTEIN"/>
    <property type="match status" value="1"/>
</dbReference>